<feature type="compositionally biased region" description="Low complexity" evidence="1">
    <location>
        <begin position="419"/>
        <end position="477"/>
    </location>
</feature>
<evidence type="ECO:0000313" key="5">
    <source>
        <dbReference type="EMBL" id="BAY14954.1"/>
    </source>
</evidence>
<keyword evidence="2" id="KW-0812">Transmembrane</keyword>
<feature type="region of interest" description="Disordered" evidence="1">
    <location>
        <begin position="419"/>
        <end position="489"/>
    </location>
</feature>
<name>A0A1Z4GBS1_9CYAN</name>
<reference evidence="5 6" key="1">
    <citation type="submission" date="2017-06" db="EMBL/GenBank/DDBJ databases">
        <title>Genome sequencing of cyanobaciteial culture collection at National Institute for Environmental Studies (NIES).</title>
        <authorList>
            <person name="Hirose Y."/>
            <person name="Shimura Y."/>
            <person name="Fujisawa T."/>
            <person name="Nakamura Y."/>
            <person name="Kawachi M."/>
        </authorList>
    </citation>
    <scope>NUCLEOTIDE SEQUENCE [LARGE SCALE GENOMIC DNA]</scope>
    <source>
        <strain evidence="5 6">NIES-21</strain>
    </source>
</reference>
<dbReference type="Pfam" id="PF09822">
    <property type="entry name" value="ABC_transp_aux"/>
    <property type="match status" value="1"/>
</dbReference>
<accession>A0A1Z4GBS1</accession>
<evidence type="ECO:0000259" key="3">
    <source>
        <dbReference type="Pfam" id="PF09822"/>
    </source>
</evidence>
<feature type="transmembrane region" description="Helical" evidence="2">
    <location>
        <begin position="12"/>
        <end position="30"/>
    </location>
</feature>
<dbReference type="Proteomes" id="UP000218287">
    <property type="component" value="Chromosome"/>
</dbReference>
<dbReference type="Pfam" id="PF23357">
    <property type="entry name" value="DUF7088"/>
    <property type="match status" value="1"/>
</dbReference>
<feature type="domain" description="ABC-type uncharacterised transport system" evidence="3">
    <location>
        <begin position="217"/>
        <end position="507"/>
    </location>
</feature>
<proteinExistence type="predicted"/>
<feature type="transmembrane region" description="Helical" evidence="2">
    <location>
        <begin position="36"/>
        <end position="55"/>
    </location>
</feature>
<feature type="transmembrane region" description="Helical" evidence="2">
    <location>
        <begin position="550"/>
        <end position="572"/>
    </location>
</feature>
<organism evidence="5 6">
    <name type="scientific">Anabaenopsis circularis NIES-21</name>
    <dbReference type="NCBI Taxonomy" id="1085406"/>
    <lineage>
        <taxon>Bacteria</taxon>
        <taxon>Bacillati</taxon>
        <taxon>Cyanobacteriota</taxon>
        <taxon>Cyanophyceae</taxon>
        <taxon>Nostocales</taxon>
        <taxon>Nodulariaceae</taxon>
        <taxon>Anabaenopsis</taxon>
    </lineage>
</organism>
<keyword evidence="2" id="KW-1133">Transmembrane helix</keyword>
<dbReference type="InterPro" id="IPR055396">
    <property type="entry name" value="DUF7088"/>
</dbReference>
<gene>
    <name evidence="5" type="ORF">NIES21_07400</name>
</gene>
<feature type="compositionally biased region" description="Basic and acidic residues" evidence="1">
    <location>
        <begin position="478"/>
        <end position="489"/>
    </location>
</feature>
<dbReference type="EMBL" id="AP018174">
    <property type="protein sequence ID" value="BAY14954.1"/>
    <property type="molecule type" value="Genomic_DNA"/>
</dbReference>
<evidence type="ECO:0000256" key="2">
    <source>
        <dbReference type="SAM" id="Phobius"/>
    </source>
</evidence>
<sequence length="575" mass="63390">MKKITKKQPWKYLFWLGPFLFMVGFTAGLVSGSWGLLPLAFMIPGIAVIIFWVVWQSQQSRWWASRSTQAGTNAVVATLAILVILGLINFLGVRYQLRQDLTETQLFTLAPESQELVRRLPQSVKIWVFDTNQNPQDRELLENYQRQSSKFQFEYVDPQSRPGIAEKFGVKEYGEVYLESGNKRQLVQSLNVNERLSEIKLTNRLQQLTNSTVVKAYFLQGHGEHPLTGGESAISQAVQGLTEKGYTVEPLNLADKLQVPNDAVAVVVAGAKRGLFDAEVKALQNYLNRGGNLLLMIDPDTDPKLSPLLQEWGVRLDNRLAVDVSGAGVGLGPAAPIITDYGQHPITKDFGKGISFYRLARPIEITSVAGIQSTPLLQTKPYPNSWAESDLQSEKLEFNPDKDLKGPLTLGVALTRKLPATSNPIPTPTAATTPSPLTTPTTTQNQATPTPTVATSPATPTLTATTTSLPSPATTPATEEKSEQSPKESRLVVFGNSDFATDGVFQQQLNGDVFLNSVTWLSQQDQQPLSIRPKEPKNRRITLSTSQANVLTLSSLLVLPLLGFLTAAFIWWRRR</sequence>
<dbReference type="OrthoDB" id="501439at2"/>
<feature type="transmembrane region" description="Helical" evidence="2">
    <location>
        <begin position="75"/>
        <end position="97"/>
    </location>
</feature>
<dbReference type="InterPro" id="IPR019196">
    <property type="entry name" value="ABC_transp_unknown"/>
</dbReference>
<evidence type="ECO:0000313" key="6">
    <source>
        <dbReference type="Proteomes" id="UP000218287"/>
    </source>
</evidence>
<feature type="domain" description="DUF7088" evidence="4">
    <location>
        <begin position="103"/>
        <end position="170"/>
    </location>
</feature>
<evidence type="ECO:0000259" key="4">
    <source>
        <dbReference type="Pfam" id="PF23357"/>
    </source>
</evidence>
<keyword evidence="6" id="KW-1185">Reference proteome</keyword>
<evidence type="ECO:0000256" key="1">
    <source>
        <dbReference type="SAM" id="MobiDB-lite"/>
    </source>
</evidence>
<protein>
    <submittedName>
        <fullName evidence="5">Uncharacterized protein</fullName>
    </submittedName>
</protein>
<dbReference type="AlphaFoldDB" id="A0A1Z4GBS1"/>
<keyword evidence="2" id="KW-0472">Membrane</keyword>